<dbReference type="AlphaFoldDB" id="A0A5B8VH93"/>
<dbReference type="PROSITE" id="PS00149">
    <property type="entry name" value="SULFATASE_2"/>
    <property type="match status" value="1"/>
</dbReference>
<dbReference type="InterPro" id="IPR032506">
    <property type="entry name" value="SGSH_C"/>
</dbReference>
<dbReference type="EMBL" id="CP042434">
    <property type="protein sequence ID" value="QEC70471.1"/>
    <property type="molecule type" value="Genomic_DNA"/>
</dbReference>
<dbReference type="InterPro" id="IPR017850">
    <property type="entry name" value="Alkaline_phosphatase_core_sf"/>
</dbReference>
<evidence type="ECO:0000256" key="5">
    <source>
        <dbReference type="SAM" id="Coils"/>
    </source>
</evidence>
<dbReference type="Pfam" id="PF00884">
    <property type="entry name" value="Sulfatase"/>
    <property type="match status" value="1"/>
</dbReference>
<feature type="domain" description="N-sulphoglucosamine sulphohydrolase C-terminal" evidence="8">
    <location>
        <begin position="470"/>
        <end position="518"/>
    </location>
</feature>
<gene>
    <name evidence="9" type="ORF">FSB73_00855</name>
</gene>
<dbReference type="OrthoDB" id="9789742at2"/>
<evidence type="ECO:0000256" key="6">
    <source>
        <dbReference type="SAM" id="SignalP"/>
    </source>
</evidence>
<dbReference type="KEGG" id="agi:FSB73_00855"/>
<name>A0A5B8VH93_9BACT</name>
<evidence type="ECO:0000256" key="4">
    <source>
        <dbReference type="ARBA" id="ARBA00023180"/>
    </source>
</evidence>
<dbReference type="CDD" id="cd16031">
    <property type="entry name" value="G6S_like"/>
    <property type="match status" value="1"/>
</dbReference>
<evidence type="ECO:0000259" key="7">
    <source>
        <dbReference type="Pfam" id="PF00884"/>
    </source>
</evidence>
<comment type="similarity">
    <text evidence="1">Belongs to the sulfatase family.</text>
</comment>
<feature type="signal peptide" evidence="6">
    <location>
        <begin position="1"/>
        <end position="21"/>
    </location>
</feature>
<dbReference type="Proteomes" id="UP000321291">
    <property type="component" value="Chromosome"/>
</dbReference>
<proteinExistence type="inferred from homology"/>
<dbReference type="Gene3D" id="3.40.720.10">
    <property type="entry name" value="Alkaline Phosphatase, subunit A"/>
    <property type="match status" value="1"/>
</dbReference>
<feature type="coiled-coil region" evidence="5">
    <location>
        <begin position="498"/>
        <end position="525"/>
    </location>
</feature>
<sequence length="533" mass="61658">MNKFLIAFLCLLLVSTGKIMAQSNTHARPNILIIVSDDHAYQSIGAYGSPYGATPNIDRLARQGAVYQNAFVTNSLCGPSRACLLTSKYSNLNGFKDNFSRFDPAQPTFASHLTEAGYQTAWIGKWHLGSLPLHFSYFKIVPEQGFYYNPDFINMDNDTSRIDGYVTNVITDLSENWLKNRDTTKPFCLVIGEKATHRTWIPDTADFGAFDHVHFPLPDDFYDSFPGRYAGKVNNMNIAHTMRLGYDLKMKADTGFGKDNYTRFTPSQKKYFDDYYDSIYQDFKSRHLTGKALTEWKFQRYMRDYYATVLSLDRNVGRIVDYIDKSGLGDNTIVIYTSDQGMYLGEHGWFDKRFIYDQSMKTPLVIRYPKMIQPRTKDSSMVMLLDIAPTFMQLAGLKVPSDMQGQSLIPVFKGKDKEFRNAVFYHYYEYPNEHNALPHFGIRTKRYVLVRFYKPSEAWKNKMVNEGSLIIDTYNPKDYWEFYDLKADPEQLHNMYEENKHSAVVKRLKAELNKLIKQYKQQDAAAILAGKMK</sequence>
<feature type="chain" id="PRO_5023054770" evidence="6">
    <location>
        <begin position="22"/>
        <end position="533"/>
    </location>
</feature>
<evidence type="ECO:0000259" key="8">
    <source>
        <dbReference type="Pfam" id="PF16347"/>
    </source>
</evidence>
<evidence type="ECO:0000256" key="2">
    <source>
        <dbReference type="ARBA" id="ARBA00022729"/>
    </source>
</evidence>
<evidence type="ECO:0000313" key="10">
    <source>
        <dbReference type="Proteomes" id="UP000321291"/>
    </source>
</evidence>
<keyword evidence="3" id="KW-0378">Hydrolase</keyword>
<dbReference type="PANTHER" id="PTHR43108:SF6">
    <property type="entry name" value="N-SULPHOGLUCOSAMINE SULPHOHYDROLASE"/>
    <property type="match status" value="1"/>
</dbReference>
<accession>A0A5B8VH93</accession>
<evidence type="ECO:0000313" key="9">
    <source>
        <dbReference type="EMBL" id="QEC70471.1"/>
    </source>
</evidence>
<dbReference type="InterPro" id="IPR024607">
    <property type="entry name" value="Sulfatase_CS"/>
</dbReference>
<organism evidence="9 10">
    <name type="scientific">Arachidicoccus ginsenosidivorans</name>
    <dbReference type="NCBI Taxonomy" id="496057"/>
    <lineage>
        <taxon>Bacteria</taxon>
        <taxon>Pseudomonadati</taxon>
        <taxon>Bacteroidota</taxon>
        <taxon>Chitinophagia</taxon>
        <taxon>Chitinophagales</taxon>
        <taxon>Chitinophagaceae</taxon>
        <taxon>Arachidicoccus</taxon>
    </lineage>
</organism>
<dbReference type="InterPro" id="IPR000917">
    <property type="entry name" value="Sulfatase_N"/>
</dbReference>
<dbReference type="PANTHER" id="PTHR43108">
    <property type="entry name" value="N-ACETYLGLUCOSAMINE-6-SULFATASE FAMILY MEMBER"/>
    <property type="match status" value="1"/>
</dbReference>
<keyword evidence="2 6" id="KW-0732">Signal</keyword>
<evidence type="ECO:0000256" key="3">
    <source>
        <dbReference type="ARBA" id="ARBA00022801"/>
    </source>
</evidence>
<keyword evidence="10" id="KW-1185">Reference proteome</keyword>
<feature type="domain" description="Sulfatase N-terminal" evidence="7">
    <location>
        <begin position="29"/>
        <end position="396"/>
    </location>
</feature>
<dbReference type="GO" id="GO:0016787">
    <property type="term" value="F:hydrolase activity"/>
    <property type="evidence" value="ECO:0007669"/>
    <property type="project" value="UniProtKB-KW"/>
</dbReference>
<protein>
    <submittedName>
        <fullName evidence="9">Sulfatase</fullName>
    </submittedName>
</protein>
<dbReference type="Pfam" id="PF16347">
    <property type="entry name" value="SGSH_C"/>
    <property type="match status" value="1"/>
</dbReference>
<keyword evidence="5" id="KW-0175">Coiled coil</keyword>
<keyword evidence="4" id="KW-0325">Glycoprotein</keyword>
<reference evidence="9 10" key="1">
    <citation type="journal article" date="2017" name="Int. J. Syst. Evol. Microbiol.">
        <title>Arachidicoccus ginsenosidivorans sp. nov., with ginsenoside-converting activity isolated from ginseng cultivating soil.</title>
        <authorList>
            <person name="Siddiqi M.Z."/>
            <person name="Aslam Z."/>
            <person name="Im W.T."/>
        </authorList>
    </citation>
    <scope>NUCLEOTIDE SEQUENCE [LARGE SCALE GENOMIC DNA]</scope>
    <source>
        <strain evidence="9 10">Gsoil 809</strain>
    </source>
</reference>
<evidence type="ECO:0000256" key="1">
    <source>
        <dbReference type="ARBA" id="ARBA00008779"/>
    </source>
</evidence>
<dbReference type="SUPFAM" id="SSF53649">
    <property type="entry name" value="Alkaline phosphatase-like"/>
    <property type="match status" value="1"/>
</dbReference>